<evidence type="ECO:0000313" key="2">
    <source>
        <dbReference type="EMBL" id="KYP53686.1"/>
    </source>
</evidence>
<dbReference type="Proteomes" id="UP000075243">
    <property type="component" value="Unassembled WGS sequence"/>
</dbReference>
<evidence type="ECO:0000259" key="1">
    <source>
        <dbReference type="Pfam" id="PF07727"/>
    </source>
</evidence>
<keyword evidence="3" id="KW-1185">Reference proteome</keyword>
<dbReference type="InterPro" id="IPR013103">
    <property type="entry name" value="RVT_2"/>
</dbReference>
<dbReference type="Pfam" id="PF07727">
    <property type="entry name" value="RVT_2"/>
    <property type="match status" value="1"/>
</dbReference>
<gene>
    <name evidence="2" type="ORF">KK1_024260</name>
</gene>
<dbReference type="OMA" id="KEHIMCK"/>
<dbReference type="STRING" id="3821.A0A151SFV3"/>
<dbReference type="Gramene" id="C.cajan_23573.t">
    <property type="protein sequence ID" value="C.cajan_23573.t.cds1"/>
    <property type="gene ID" value="C.cajan_23573"/>
</dbReference>
<protein>
    <submittedName>
        <fullName evidence="2">Retrovirus-related Pol polyprotein from transposon TNT 1-94</fullName>
    </submittedName>
</protein>
<dbReference type="AlphaFoldDB" id="A0A151SFV3"/>
<proteinExistence type="predicted"/>
<dbReference type="EMBL" id="KQ483411">
    <property type="protein sequence ID" value="KYP53686.1"/>
    <property type="molecule type" value="Genomic_DNA"/>
</dbReference>
<accession>A0A151SFV3</accession>
<sequence length="133" mass="15766">MDVKTVFLNGDLDENIYVDQLMGFLDEGKEHIMCKLKKPIYELKEAFCKWYLKFYDTIVSFGFKENTTNQCIYLKVNRSRVIFLILYVDNIFLTTNDHGLLCEIKKFLSTNFEIKDMAKESYLIGIEIFQDRS</sequence>
<name>A0A151SFV3_CAJCA</name>
<feature type="domain" description="Reverse transcriptase Ty1/copia-type" evidence="1">
    <location>
        <begin position="1"/>
        <end position="131"/>
    </location>
</feature>
<organism evidence="2 3">
    <name type="scientific">Cajanus cajan</name>
    <name type="common">Pigeon pea</name>
    <name type="synonym">Cajanus indicus</name>
    <dbReference type="NCBI Taxonomy" id="3821"/>
    <lineage>
        <taxon>Eukaryota</taxon>
        <taxon>Viridiplantae</taxon>
        <taxon>Streptophyta</taxon>
        <taxon>Embryophyta</taxon>
        <taxon>Tracheophyta</taxon>
        <taxon>Spermatophyta</taxon>
        <taxon>Magnoliopsida</taxon>
        <taxon>eudicotyledons</taxon>
        <taxon>Gunneridae</taxon>
        <taxon>Pentapetalae</taxon>
        <taxon>rosids</taxon>
        <taxon>fabids</taxon>
        <taxon>Fabales</taxon>
        <taxon>Fabaceae</taxon>
        <taxon>Papilionoideae</taxon>
        <taxon>50 kb inversion clade</taxon>
        <taxon>NPAAA clade</taxon>
        <taxon>indigoferoid/millettioid clade</taxon>
        <taxon>Phaseoleae</taxon>
        <taxon>Cajanus</taxon>
    </lineage>
</organism>
<reference evidence="2" key="1">
    <citation type="journal article" date="2012" name="Nat. Biotechnol.">
        <title>Draft genome sequence of pigeonpea (Cajanus cajan), an orphan legume crop of resource-poor farmers.</title>
        <authorList>
            <person name="Varshney R.K."/>
            <person name="Chen W."/>
            <person name="Li Y."/>
            <person name="Bharti A.K."/>
            <person name="Saxena R.K."/>
            <person name="Schlueter J.A."/>
            <person name="Donoghue M.T."/>
            <person name="Azam S."/>
            <person name="Fan G."/>
            <person name="Whaley A.M."/>
            <person name="Farmer A.D."/>
            <person name="Sheridan J."/>
            <person name="Iwata A."/>
            <person name="Tuteja R."/>
            <person name="Penmetsa R.V."/>
            <person name="Wu W."/>
            <person name="Upadhyaya H.D."/>
            <person name="Yang S.P."/>
            <person name="Shah T."/>
            <person name="Saxena K.B."/>
            <person name="Michael T."/>
            <person name="McCombie W.R."/>
            <person name="Yang B."/>
            <person name="Zhang G."/>
            <person name="Yang H."/>
            <person name="Wang J."/>
            <person name="Spillane C."/>
            <person name="Cook D.R."/>
            <person name="May G.D."/>
            <person name="Xu X."/>
            <person name="Jackson S.A."/>
        </authorList>
    </citation>
    <scope>NUCLEOTIDE SEQUENCE [LARGE SCALE GENOMIC DNA]</scope>
</reference>
<evidence type="ECO:0000313" key="3">
    <source>
        <dbReference type="Proteomes" id="UP000075243"/>
    </source>
</evidence>